<evidence type="ECO:0000313" key="3">
    <source>
        <dbReference type="Proteomes" id="UP000215086"/>
    </source>
</evidence>
<protein>
    <submittedName>
        <fullName evidence="2">Putative membrane protein</fullName>
    </submittedName>
</protein>
<dbReference type="RefSeq" id="WP_157732214.1">
    <property type="nucleotide sequence ID" value="NZ_CP018477.1"/>
</dbReference>
<keyword evidence="1" id="KW-1133">Transmembrane helix</keyword>
<dbReference type="Gene3D" id="1.10.4080.10">
    <property type="entry name" value="ADP-ribosylation/Crystallin J1"/>
    <property type="match status" value="1"/>
</dbReference>
<dbReference type="Proteomes" id="UP000215086">
    <property type="component" value="Chromosome"/>
</dbReference>
<dbReference type="InterPro" id="IPR036705">
    <property type="entry name" value="Ribosyl_crysJ1_sf"/>
</dbReference>
<proteinExistence type="predicted"/>
<name>A0A286RM32_9BACT</name>
<keyword evidence="1" id="KW-0812">Transmembrane</keyword>
<evidence type="ECO:0000313" key="2">
    <source>
        <dbReference type="EMBL" id="ASV77010.1"/>
    </source>
</evidence>
<sequence>MALRTSGTGILWGVVLVVGAAGIWAGLEAMSAEPAVRRISLEEYRDKMEAAWIGQMAGVGWGGPTEFRYVGRIIPENEMPAWKPEMVNQFHQDDLYVEMTFLRSLEEHGWDVSIRQAGIDFANSQYPLWHANRAGRDNLRSGIAPPDSGHPHFNKHADDIDYQIEADFSGIIAPGMPNTVIALGNKFGRLMNYGDGVYGGQFVGGMYAEAFFENDPLKIVEAGLRCIPAESQYAECIRDVIAWWKENPNNWEATWQKIEEKYNRNPEYRRASCMKGQANIDAKINGAYIVMGLLYGKGDLDQTIIIATRCGQDSDCNPSNAGGVLFTTVGLKRLPERFTAKLDRQSVFSHTEYNFDRLSEVCVKLAREAVLRAGGRVEKDEQGGEVWVIPVEEPRPGALEQCWNPGPIAESRFTEEERQKIHFPPGER</sequence>
<dbReference type="EMBL" id="CP018477">
    <property type="protein sequence ID" value="ASV77010.1"/>
    <property type="molecule type" value="Genomic_DNA"/>
</dbReference>
<dbReference type="AlphaFoldDB" id="A0A286RM32"/>
<dbReference type="InterPro" id="IPR005502">
    <property type="entry name" value="Ribosyl_crysJ1"/>
</dbReference>
<feature type="transmembrane region" description="Helical" evidence="1">
    <location>
        <begin position="9"/>
        <end position="27"/>
    </location>
</feature>
<dbReference type="Pfam" id="PF03747">
    <property type="entry name" value="ADP_ribosyl_GH"/>
    <property type="match status" value="1"/>
</dbReference>
<accession>A0A286RM32</accession>
<dbReference type="OrthoDB" id="9761704at2"/>
<keyword evidence="1" id="KW-0472">Membrane</keyword>
<dbReference type="SUPFAM" id="SSF101478">
    <property type="entry name" value="ADP-ribosylglycohydrolase"/>
    <property type="match status" value="1"/>
</dbReference>
<reference evidence="2 3" key="1">
    <citation type="journal article" name="Front. Microbiol.">
        <title>Sugar Metabolism of the First Thermophilic Planctomycete Thermogutta terrifontis: Comparative Genomic and Transcriptomic Approaches.</title>
        <authorList>
            <person name="Elcheninov A.G."/>
            <person name="Menzel P."/>
            <person name="Gudbergsdottir S.R."/>
            <person name="Slesarev A.I."/>
            <person name="Kadnikov V.V."/>
            <person name="Krogh A."/>
            <person name="Bonch-Osmolovskaya E.A."/>
            <person name="Peng X."/>
            <person name="Kublanov I.V."/>
        </authorList>
    </citation>
    <scope>NUCLEOTIDE SEQUENCE [LARGE SCALE GENOMIC DNA]</scope>
    <source>
        <strain evidence="2 3">R1</strain>
    </source>
</reference>
<evidence type="ECO:0000256" key="1">
    <source>
        <dbReference type="SAM" id="Phobius"/>
    </source>
</evidence>
<organism evidence="2 3">
    <name type="scientific">Thermogutta terrifontis</name>
    <dbReference type="NCBI Taxonomy" id="1331910"/>
    <lineage>
        <taxon>Bacteria</taxon>
        <taxon>Pseudomonadati</taxon>
        <taxon>Planctomycetota</taxon>
        <taxon>Planctomycetia</taxon>
        <taxon>Pirellulales</taxon>
        <taxon>Thermoguttaceae</taxon>
        <taxon>Thermogutta</taxon>
    </lineage>
</organism>
<keyword evidence="3" id="KW-1185">Reference proteome</keyword>
<dbReference type="KEGG" id="ttf:THTE_4409"/>
<gene>
    <name evidence="2" type="ORF">THTE_4409</name>
</gene>